<dbReference type="AlphaFoldDB" id="C7N8M6"/>
<dbReference type="RefSeq" id="WP_015768855.1">
    <property type="nucleotide sequence ID" value="NC_013192.1"/>
</dbReference>
<keyword evidence="2" id="KW-1185">Reference proteome</keyword>
<sequence length="75" mass="8665">MSTDGFRGYIFHAVENIKFPHKNEELTMFLVNNAGILLKAENMFIQNADCFIKVEFGLFKRCIIGRTEKDLGSYE</sequence>
<organism evidence="1 2">
    <name type="scientific">Leptotrichia buccalis (strain ATCC 14201 / DSM 1135 / JCM 12969 / NCTC 10249 / C-1013-b)</name>
    <dbReference type="NCBI Taxonomy" id="523794"/>
    <lineage>
        <taxon>Bacteria</taxon>
        <taxon>Fusobacteriati</taxon>
        <taxon>Fusobacteriota</taxon>
        <taxon>Fusobacteriia</taxon>
        <taxon>Fusobacteriales</taxon>
        <taxon>Leptotrichiaceae</taxon>
        <taxon>Leptotrichia</taxon>
    </lineage>
</organism>
<dbReference type="KEGG" id="lba:Lebu_0599"/>
<gene>
    <name evidence="1" type="ordered locus">Lebu_0599</name>
</gene>
<dbReference type="HOGENOM" id="CLU_2666633_0_0_0"/>
<proteinExistence type="predicted"/>
<accession>C7N8M6</accession>
<reference evidence="1 2" key="1">
    <citation type="journal article" date="2009" name="Stand. Genomic Sci.">
        <title>Complete genome sequence of Leptotrichia buccalis type strain (C-1013-b).</title>
        <authorList>
            <person name="Ivanova N."/>
            <person name="Gronow S."/>
            <person name="Lapidus A."/>
            <person name="Copeland A."/>
            <person name="Glavina Del Rio T."/>
            <person name="Nolan M."/>
            <person name="Lucas S."/>
            <person name="Chen F."/>
            <person name="Tice H."/>
            <person name="Cheng J.F."/>
            <person name="Saunders E."/>
            <person name="Bruce D."/>
            <person name="Goodwin L."/>
            <person name="Brettin T."/>
            <person name="Detter J.C."/>
            <person name="Han C."/>
            <person name="Pitluck S."/>
            <person name="Mikhailova N."/>
            <person name="Pati A."/>
            <person name="Mavrommatis K."/>
            <person name="Chen A."/>
            <person name="Palaniappan K."/>
            <person name="Land M."/>
            <person name="Hauser L."/>
            <person name="Chang Y.J."/>
            <person name="Jeffries C.D."/>
            <person name="Chain P."/>
            <person name="Rohde C."/>
            <person name="Goker M."/>
            <person name="Bristow J."/>
            <person name="Eisen J.A."/>
            <person name="Markowitz V."/>
            <person name="Hugenholtz P."/>
            <person name="Kyrpides N.C."/>
            <person name="Klenk H.P."/>
        </authorList>
    </citation>
    <scope>NUCLEOTIDE SEQUENCE [LARGE SCALE GENOMIC DNA]</scope>
    <source>
        <strain evidence="2">ATCC 14201 / DSM 1135 / JCM 12969 / NCTC 10249 / C-1013-b</strain>
    </source>
</reference>
<evidence type="ECO:0000313" key="2">
    <source>
        <dbReference type="Proteomes" id="UP000001910"/>
    </source>
</evidence>
<dbReference type="Proteomes" id="UP000001910">
    <property type="component" value="Chromosome"/>
</dbReference>
<protein>
    <submittedName>
        <fullName evidence="1">Uncharacterized protein</fullName>
    </submittedName>
</protein>
<evidence type="ECO:0000313" key="1">
    <source>
        <dbReference type="EMBL" id="ACV38507.1"/>
    </source>
</evidence>
<dbReference type="EMBL" id="CP001685">
    <property type="protein sequence ID" value="ACV38507.1"/>
    <property type="molecule type" value="Genomic_DNA"/>
</dbReference>
<name>C7N8M6_LEPBD</name>